<dbReference type="SMART" id="SM00052">
    <property type="entry name" value="EAL"/>
    <property type="match status" value="1"/>
</dbReference>
<evidence type="ECO:0008006" key="7">
    <source>
        <dbReference type="Google" id="ProtNLM"/>
    </source>
</evidence>
<dbReference type="Gene3D" id="3.20.20.450">
    <property type="entry name" value="EAL domain"/>
    <property type="match status" value="1"/>
</dbReference>
<dbReference type="GO" id="GO:0071111">
    <property type="term" value="F:cyclic-guanylate-specific phosphodiesterase activity"/>
    <property type="evidence" value="ECO:0007669"/>
    <property type="project" value="InterPro"/>
</dbReference>
<gene>
    <name evidence="5" type="ORF">A9O67_01705</name>
</gene>
<dbReference type="InterPro" id="IPR011006">
    <property type="entry name" value="CheY-like_superfamily"/>
</dbReference>
<dbReference type="PANTHER" id="PTHR33121:SF70">
    <property type="entry name" value="SIGNALING PROTEIN YKOW"/>
    <property type="match status" value="1"/>
</dbReference>
<dbReference type="PROSITE" id="PS50887">
    <property type="entry name" value="GGDEF"/>
    <property type="match status" value="1"/>
</dbReference>
<accession>A0A1A6DWX6</accession>
<evidence type="ECO:0000313" key="6">
    <source>
        <dbReference type="Proteomes" id="UP000091969"/>
    </source>
</evidence>
<dbReference type="AlphaFoldDB" id="A0A1A6DWX6"/>
<organism evidence="5 6">
    <name type="scientific">Tepidimonas fonticaldi</name>
    <dbReference type="NCBI Taxonomy" id="1101373"/>
    <lineage>
        <taxon>Bacteria</taxon>
        <taxon>Pseudomonadati</taxon>
        <taxon>Pseudomonadota</taxon>
        <taxon>Betaproteobacteria</taxon>
        <taxon>Burkholderiales</taxon>
        <taxon>Tepidimonas</taxon>
    </lineage>
</organism>
<dbReference type="InterPro" id="IPR035919">
    <property type="entry name" value="EAL_sf"/>
</dbReference>
<dbReference type="NCBIfam" id="TIGR00254">
    <property type="entry name" value="GGDEF"/>
    <property type="match status" value="1"/>
</dbReference>
<protein>
    <recommendedName>
        <fullName evidence="7">Signaling protein</fullName>
    </recommendedName>
</protein>
<keyword evidence="6" id="KW-1185">Reference proteome</keyword>
<feature type="modified residue" description="4-aspartylphosphate" evidence="1">
    <location>
        <position position="88"/>
    </location>
</feature>
<dbReference type="CDD" id="cd01949">
    <property type="entry name" value="GGDEF"/>
    <property type="match status" value="1"/>
</dbReference>
<dbReference type="InterPro" id="IPR050706">
    <property type="entry name" value="Cyclic-di-GMP_PDE-like"/>
</dbReference>
<keyword evidence="1" id="KW-0597">Phosphoprotein</keyword>
<reference evidence="5 6" key="1">
    <citation type="submission" date="2016-06" db="EMBL/GenBank/DDBJ databases">
        <title>Genome sequence of Tepidimonas fonticaldi PL17.</title>
        <authorList>
            <person name="Pinnaka A.K."/>
        </authorList>
    </citation>
    <scope>NUCLEOTIDE SEQUENCE [LARGE SCALE GENOMIC DNA]</scope>
    <source>
        <strain evidence="5 6">PL17</strain>
    </source>
</reference>
<dbReference type="CDD" id="cd01948">
    <property type="entry name" value="EAL"/>
    <property type="match status" value="1"/>
</dbReference>
<dbReference type="Proteomes" id="UP000091969">
    <property type="component" value="Unassembled WGS sequence"/>
</dbReference>
<dbReference type="PROSITE" id="PS50883">
    <property type="entry name" value="EAL"/>
    <property type="match status" value="1"/>
</dbReference>
<dbReference type="InterPro" id="IPR001633">
    <property type="entry name" value="EAL_dom"/>
</dbReference>
<dbReference type="InterPro" id="IPR021800">
    <property type="entry name" value="DUF3369"/>
</dbReference>
<dbReference type="InterPro" id="IPR001789">
    <property type="entry name" value="Sig_transdc_resp-reg_receiver"/>
</dbReference>
<name>A0A1A6DWX6_9BURK</name>
<dbReference type="InterPro" id="IPR000160">
    <property type="entry name" value="GGDEF_dom"/>
</dbReference>
<dbReference type="PROSITE" id="PS50110">
    <property type="entry name" value="RESPONSE_REGULATORY"/>
    <property type="match status" value="1"/>
</dbReference>
<dbReference type="SUPFAM" id="SSF55073">
    <property type="entry name" value="Nucleotide cyclase"/>
    <property type="match status" value="1"/>
</dbReference>
<dbReference type="Pfam" id="PF00563">
    <property type="entry name" value="EAL"/>
    <property type="match status" value="1"/>
</dbReference>
<evidence type="ECO:0000256" key="1">
    <source>
        <dbReference type="PROSITE-ProRule" id="PRU00169"/>
    </source>
</evidence>
<dbReference type="InterPro" id="IPR043128">
    <property type="entry name" value="Rev_trsase/Diguanyl_cyclase"/>
</dbReference>
<dbReference type="GO" id="GO:0000160">
    <property type="term" value="P:phosphorelay signal transduction system"/>
    <property type="evidence" value="ECO:0007669"/>
    <property type="project" value="InterPro"/>
</dbReference>
<dbReference type="EMBL" id="LZDH01000034">
    <property type="protein sequence ID" value="OBS31447.1"/>
    <property type="molecule type" value="Genomic_DNA"/>
</dbReference>
<dbReference type="Pfam" id="PF00990">
    <property type="entry name" value="GGDEF"/>
    <property type="match status" value="1"/>
</dbReference>
<evidence type="ECO:0000259" key="4">
    <source>
        <dbReference type="PROSITE" id="PS50887"/>
    </source>
</evidence>
<feature type="domain" description="Response regulatory" evidence="2">
    <location>
        <begin position="33"/>
        <end position="157"/>
    </location>
</feature>
<feature type="domain" description="EAL" evidence="3">
    <location>
        <begin position="487"/>
        <end position="740"/>
    </location>
</feature>
<dbReference type="SMART" id="SM00267">
    <property type="entry name" value="GGDEF"/>
    <property type="match status" value="1"/>
</dbReference>
<comment type="caution">
    <text evidence="5">The sequence shown here is derived from an EMBL/GenBank/DDBJ whole genome shotgun (WGS) entry which is preliminary data.</text>
</comment>
<dbReference type="RefSeq" id="WP_068607485.1">
    <property type="nucleotide sequence ID" value="NZ_LZDH01000034.1"/>
</dbReference>
<evidence type="ECO:0000313" key="5">
    <source>
        <dbReference type="EMBL" id="OBS31447.1"/>
    </source>
</evidence>
<dbReference type="SUPFAM" id="SSF52172">
    <property type="entry name" value="CheY-like"/>
    <property type="match status" value="1"/>
</dbReference>
<sequence>MTPASSADDDPLLWGTDDAGSGVPAASGLGGWRVLVVDDDPDVHAATDFALADTWLLGRPVELLHAHSAQQARALLAHERDLAVILLDVVMETPDAGLGLVDHIRRDLGMTATRIVLRTGQPGYAPEHETLQRYDINDYKSKGEFTRHRLLTTLTTALRSYEQIRTIEASRRGLQRIVEGSASLLEMAGLQRFADGVLTQLAGLLDVPPEGLVCAQGASPTHGLTVLAAAGRYTSLMAQPLERLHDHPAVDRLRDALDRRTSLFGPDDTVLFIPGGAGGLDLAAYLPTGRSLDAVTQQLIDVFCVNLSACLRNMELIERLHHLAYEDGLLRIPNRTRLVERIDEDERDARQPRRLTLVDIDDFSGINELMGHEFGDRVLQATAQRLRALLPPGVLVARVAGNAFAVYGPQVALDPARLSAALAEPLDVDGQPFRVRVSIGSCDDDLFEGRGVNAVRNAQVALKHAKQQHRGRWVAFDRDMAVRSRHQAELLTRLNAAFNENQLFVVYQPQIELASGRLVGMEALVRWRREDGQLIPPDTFIPVAERSGLIDALGEWVLQTACHDLLRLLRMGLDPGRVAVNVSVIQFGGATFADRVLATLERLGLPPQRLELEITESVAMLGEDVVQSVLARLRAAGLSVAIDDFGTGYSSLAYLERLPLDCLKIDRAFVRRLQQGDEARVAELITQLGHKLGLRVLAEGVEDDAVRQRLLALGCHEGQGFGIARPMAFEPLQAWLEARARTAPAGAAT</sequence>
<dbReference type="Pfam" id="PF11849">
    <property type="entry name" value="DUF3369"/>
    <property type="match status" value="1"/>
</dbReference>
<dbReference type="STRING" id="1101373.A9O67_01705"/>
<dbReference type="SUPFAM" id="SSF141868">
    <property type="entry name" value="EAL domain-like"/>
    <property type="match status" value="1"/>
</dbReference>
<dbReference type="Gene3D" id="3.40.50.2300">
    <property type="match status" value="1"/>
</dbReference>
<evidence type="ECO:0000259" key="2">
    <source>
        <dbReference type="PROSITE" id="PS50110"/>
    </source>
</evidence>
<evidence type="ECO:0000259" key="3">
    <source>
        <dbReference type="PROSITE" id="PS50883"/>
    </source>
</evidence>
<dbReference type="PANTHER" id="PTHR33121">
    <property type="entry name" value="CYCLIC DI-GMP PHOSPHODIESTERASE PDEF"/>
    <property type="match status" value="1"/>
</dbReference>
<dbReference type="Gene3D" id="3.30.70.270">
    <property type="match status" value="1"/>
</dbReference>
<dbReference type="InterPro" id="IPR029787">
    <property type="entry name" value="Nucleotide_cyclase"/>
</dbReference>
<proteinExistence type="predicted"/>
<feature type="domain" description="GGDEF" evidence="4">
    <location>
        <begin position="351"/>
        <end position="478"/>
    </location>
</feature>